<evidence type="ECO:0000313" key="17">
    <source>
        <dbReference type="WBParaSite" id="Smp_333950.1"/>
    </source>
</evidence>
<evidence type="ECO:0000256" key="7">
    <source>
        <dbReference type="ARBA" id="ARBA00022741"/>
    </source>
</evidence>
<evidence type="ECO:0000256" key="8">
    <source>
        <dbReference type="ARBA" id="ARBA00022777"/>
    </source>
</evidence>
<dbReference type="GO" id="GO:0005524">
    <property type="term" value="F:ATP binding"/>
    <property type="evidence" value="ECO:0007669"/>
    <property type="project" value="UniProtKB-UniRule"/>
</dbReference>
<dbReference type="FunCoup" id="A0A5K4F8V6">
    <property type="interactions" value="693"/>
</dbReference>
<dbReference type="InterPro" id="IPR017441">
    <property type="entry name" value="Protein_kinase_ATP_BS"/>
</dbReference>
<dbReference type="PROSITE" id="PS00108">
    <property type="entry name" value="PROTEIN_KINASE_ST"/>
    <property type="match status" value="1"/>
</dbReference>
<keyword evidence="9 12" id="KW-0067">ATP-binding</keyword>
<dbReference type="SMART" id="SM00220">
    <property type="entry name" value="S_TKc"/>
    <property type="match status" value="1"/>
</dbReference>
<keyword evidence="4" id="KW-0963">Cytoplasm</keyword>
<feature type="compositionally biased region" description="Polar residues" evidence="13">
    <location>
        <begin position="12"/>
        <end position="29"/>
    </location>
</feature>
<evidence type="ECO:0000313" key="16">
    <source>
        <dbReference type="Proteomes" id="UP000008854"/>
    </source>
</evidence>
<dbReference type="Proteomes" id="UP000008854">
    <property type="component" value="Unassembled WGS sequence"/>
</dbReference>
<dbReference type="PANTHER" id="PTHR45832:SF22">
    <property type="entry name" value="SERINE_THREONINE-PROTEIN KINASE SAMKA-RELATED"/>
    <property type="match status" value="1"/>
</dbReference>
<dbReference type="Gene3D" id="1.10.510.10">
    <property type="entry name" value="Transferase(Phosphotransferase) domain 1"/>
    <property type="match status" value="1"/>
</dbReference>
<feature type="region of interest" description="Disordered" evidence="13">
    <location>
        <begin position="443"/>
        <end position="561"/>
    </location>
</feature>
<keyword evidence="16" id="KW-1185">Reference proteome</keyword>
<dbReference type="InterPro" id="IPR036936">
    <property type="entry name" value="CRIB_dom_sf"/>
</dbReference>
<dbReference type="GO" id="GO:0106310">
    <property type="term" value="F:protein serine kinase activity"/>
    <property type="evidence" value="ECO:0007669"/>
    <property type="project" value="RHEA"/>
</dbReference>
<feature type="compositionally biased region" description="Low complexity" evidence="13">
    <location>
        <begin position="526"/>
        <end position="540"/>
    </location>
</feature>
<dbReference type="InterPro" id="IPR000095">
    <property type="entry name" value="CRIB_dom"/>
</dbReference>
<dbReference type="FunFam" id="1.10.510.10:FF:000011">
    <property type="entry name" value="Non-specific serine/threonine protein kinase"/>
    <property type="match status" value="1"/>
</dbReference>
<feature type="domain" description="CRIB" evidence="15">
    <location>
        <begin position="101"/>
        <end position="114"/>
    </location>
</feature>
<reference evidence="16" key="1">
    <citation type="journal article" date="2012" name="PLoS Negl. Trop. Dis.">
        <title>A systematically improved high quality genome and transcriptome of the human blood fluke Schistosoma mansoni.</title>
        <authorList>
            <person name="Protasio A.V."/>
            <person name="Tsai I.J."/>
            <person name="Babbage A."/>
            <person name="Nichol S."/>
            <person name="Hunt M."/>
            <person name="Aslett M.A."/>
            <person name="De Silva N."/>
            <person name="Velarde G.S."/>
            <person name="Anderson T.J."/>
            <person name="Clark R.C."/>
            <person name="Davidson C."/>
            <person name="Dillon G.P."/>
            <person name="Holroyd N.E."/>
            <person name="LoVerde P.T."/>
            <person name="Lloyd C."/>
            <person name="McQuillan J."/>
            <person name="Oliveira G."/>
            <person name="Otto T.D."/>
            <person name="Parker-Manuel S.J."/>
            <person name="Quail M.A."/>
            <person name="Wilson R.A."/>
            <person name="Zerlotini A."/>
            <person name="Dunne D.W."/>
            <person name="Berriman M."/>
        </authorList>
    </citation>
    <scope>NUCLEOTIDE SEQUENCE [LARGE SCALE GENOMIC DNA]</scope>
    <source>
        <strain evidence="16">Puerto Rican</strain>
    </source>
</reference>
<dbReference type="InterPro" id="IPR011009">
    <property type="entry name" value="Kinase-like_dom_sf"/>
</dbReference>
<evidence type="ECO:0000256" key="6">
    <source>
        <dbReference type="ARBA" id="ARBA00022679"/>
    </source>
</evidence>
<feature type="compositionally biased region" description="Polar residues" evidence="13">
    <location>
        <begin position="471"/>
        <end position="481"/>
    </location>
</feature>
<dbReference type="InterPro" id="IPR008271">
    <property type="entry name" value="Ser/Thr_kinase_AS"/>
</dbReference>
<dbReference type="PROSITE" id="PS50108">
    <property type="entry name" value="CRIB"/>
    <property type="match status" value="1"/>
</dbReference>
<dbReference type="GO" id="GO:0005737">
    <property type="term" value="C:cytoplasm"/>
    <property type="evidence" value="ECO:0007669"/>
    <property type="project" value="UniProtKB-SubCell"/>
</dbReference>
<accession>A0A5K4F8V6</accession>
<evidence type="ECO:0000256" key="11">
    <source>
        <dbReference type="ARBA" id="ARBA00048679"/>
    </source>
</evidence>
<feature type="region of interest" description="Disordered" evidence="13">
    <location>
        <begin position="1"/>
        <end position="87"/>
    </location>
</feature>
<protein>
    <recommendedName>
        <fullName evidence="3">non-specific serine/threonine protein kinase</fullName>
        <ecNumber evidence="3">2.7.11.1</ecNumber>
    </recommendedName>
</protein>
<feature type="compositionally biased region" description="Gly residues" evidence="13">
    <location>
        <begin position="241"/>
        <end position="255"/>
    </location>
</feature>
<comment type="similarity">
    <text evidence="2">Belongs to the protein kinase superfamily. STE Ser/Thr protein kinase family. STE20 subfamily.</text>
</comment>
<organism evidence="16 17">
    <name type="scientific">Schistosoma mansoni</name>
    <name type="common">Blood fluke</name>
    <dbReference type="NCBI Taxonomy" id="6183"/>
    <lineage>
        <taxon>Eukaryota</taxon>
        <taxon>Metazoa</taxon>
        <taxon>Spiralia</taxon>
        <taxon>Lophotrochozoa</taxon>
        <taxon>Platyhelminthes</taxon>
        <taxon>Trematoda</taxon>
        <taxon>Digenea</taxon>
        <taxon>Strigeidida</taxon>
        <taxon>Schistosomatoidea</taxon>
        <taxon>Schistosomatidae</taxon>
        <taxon>Schistosoma</taxon>
    </lineage>
</organism>
<dbReference type="WBParaSite" id="Smp_333950.1">
    <property type="protein sequence ID" value="Smp_333950.1"/>
    <property type="gene ID" value="Smp_333950"/>
</dbReference>
<feature type="compositionally biased region" description="Polar residues" evidence="13">
    <location>
        <begin position="516"/>
        <end position="525"/>
    </location>
</feature>
<dbReference type="AlphaFoldDB" id="A0A5K4F8V6"/>
<dbReference type="FunFam" id="3.30.200.20:FF:000705">
    <property type="entry name" value="Non-specific serine/threonine protein kinase"/>
    <property type="match status" value="1"/>
</dbReference>
<evidence type="ECO:0000256" key="12">
    <source>
        <dbReference type="PROSITE-ProRule" id="PRU10141"/>
    </source>
</evidence>
<comment type="subcellular location">
    <subcellularLocation>
        <location evidence="1">Cytoplasm</location>
    </subcellularLocation>
</comment>
<dbReference type="PROSITE" id="PS00107">
    <property type="entry name" value="PROTEIN_KINASE_ATP"/>
    <property type="match status" value="1"/>
</dbReference>
<evidence type="ECO:0000256" key="3">
    <source>
        <dbReference type="ARBA" id="ARBA00012513"/>
    </source>
</evidence>
<feature type="compositionally biased region" description="Low complexity" evidence="13">
    <location>
        <begin position="284"/>
        <end position="311"/>
    </location>
</feature>
<keyword evidence="7 12" id="KW-0547">Nucleotide-binding</keyword>
<dbReference type="InterPro" id="IPR051931">
    <property type="entry name" value="PAK3-like"/>
</dbReference>
<feature type="region of interest" description="Disordered" evidence="13">
    <location>
        <begin position="226"/>
        <end position="312"/>
    </location>
</feature>
<feature type="binding site" evidence="12">
    <location>
        <position position="884"/>
    </location>
    <ligand>
        <name>ATP</name>
        <dbReference type="ChEBI" id="CHEBI:30616"/>
    </ligand>
</feature>
<dbReference type="EC" id="2.7.11.1" evidence="3"/>
<dbReference type="SUPFAM" id="SSF56112">
    <property type="entry name" value="Protein kinase-like (PK-like)"/>
    <property type="match status" value="1"/>
</dbReference>
<dbReference type="PROSITE" id="PS50011">
    <property type="entry name" value="PROTEIN_KINASE_DOM"/>
    <property type="match status" value="1"/>
</dbReference>
<dbReference type="Gene3D" id="3.90.810.10">
    <property type="entry name" value="CRIB domain"/>
    <property type="match status" value="1"/>
</dbReference>
<comment type="catalytic activity">
    <reaction evidence="11">
        <text>L-seryl-[protein] + ATP = O-phospho-L-seryl-[protein] + ADP + H(+)</text>
        <dbReference type="Rhea" id="RHEA:17989"/>
        <dbReference type="Rhea" id="RHEA-COMP:9863"/>
        <dbReference type="Rhea" id="RHEA-COMP:11604"/>
        <dbReference type="ChEBI" id="CHEBI:15378"/>
        <dbReference type="ChEBI" id="CHEBI:29999"/>
        <dbReference type="ChEBI" id="CHEBI:30616"/>
        <dbReference type="ChEBI" id="CHEBI:83421"/>
        <dbReference type="ChEBI" id="CHEBI:456216"/>
        <dbReference type="EC" id="2.7.11.1"/>
    </reaction>
</comment>
<feature type="compositionally biased region" description="Low complexity" evidence="13">
    <location>
        <begin position="226"/>
        <end position="240"/>
    </location>
</feature>
<evidence type="ECO:0000256" key="9">
    <source>
        <dbReference type="ARBA" id="ARBA00022840"/>
    </source>
</evidence>
<dbReference type="PANTHER" id="PTHR45832">
    <property type="entry name" value="SERINE/THREONINE-PROTEIN KINASE SAMKA-RELATED-RELATED"/>
    <property type="match status" value="1"/>
</dbReference>
<sequence length="1132" mass="122441">MMSCFPYGHRGSASSQFDRSEVTQNWVNNPTRGTDTTGGRTPAPPLRTTSAPLGSSIENISFKPNKPLPLTPVEEEKRDKKKYKSGTSKLGKFKPSIMLNISAPVNVMHKVHITIDPVTGEFEGMPPEWSHMLTVAGITKWEQQQNPTVVLNVLNLLSRKDDTPQKYMTSIIGPPSALDLSSTDQINSSNDSNISQALSLPASSCTKCCTPDTERVTSLTRISCSVDVGPRSSSLSSGRGSSEGIGSRSGSGSGGAVSRSSSSGHGGVGGSSGIQMSGMVLSPSGSSNVAIPPSSSYSSSGSSYSSSTGSGPAPPAVINGVELIPAPLLPHKLSFSPSGQALNYSAISNSSMDSAANTTILNSMSDSQAIHQSSLTLPPLAPAIHNHTCIVGNTTCTPGSYQHHHHTNMASHRGATESGIHSDHEIRSVTMGSCTNFNTVTSVNSRSIPPHPSPYVMQPTSSSLSSRQSHLDYTNQTNQKTPWRPQIHSHLNNPPPPLSPGLPRRFADGILPPPDISNNTTIQYCSSGQSSPSPAGSATPVPTPRRESLAGTPSCQRTVLPINTNNTNNVIIVNSSGVHPPPIATRPEKTKSIYTQPIGGGDINSTAQSFNNSDDSSTSIHSTSLQLPDVYLQSANPISTVKKSNSYEFDDESSTMLLPTNTSTIPTIVNDHIDKSINDQLDFLNTNSICTTMVPSTNTTTTTNNNSILSTMCNATNTLISMTSSSSSTTTTMPMTNLSSIHNHSLTCNQHHFHNATSTTNTNTDTSTTTCTVKSINHQQISSNNTMITNPIDNNNNNHQQQQHHHHHSNNDNNHTIGTLERNNLNKKCKSKMTDEMIQEKLRMIVSIGDPNRKYQRLEKIGQGASGVVYSGIESSTGRRVAIKQMNLKKQPKKELIVNEIYVMKVKKHPNVVNYLDSYLVGDELWVVMEYLDGGSLTEVVTETLMDEGQIAAVCRECLQALEFLHKNQVIHRDIKSDNILLGLDGSVKLTDFGFCAQLSAEQTKRSTMVGTPYWMAPEVVTRKQYGPKVDIWSLGIMAIEMIDGEPPYLNENPVRALYLIGTNGKPEIKERDKLSAEFLDFLDRCLEVNVDLRASAFELLKHPFIVRRSKPLSSLTPLILVARDQARNQTQ</sequence>
<proteinExistence type="inferred from homology"/>
<evidence type="ECO:0000256" key="5">
    <source>
        <dbReference type="ARBA" id="ARBA00022527"/>
    </source>
</evidence>
<feature type="domain" description="Protein kinase" evidence="14">
    <location>
        <begin position="855"/>
        <end position="1106"/>
    </location>
</feature>
<dbReference type="STRING" id="6183.A0A5K4F8V6"/>
<reference evidence="17" key="2">
    <citation type="submission" date="2019-11" db="UniProtKB">
        <authorList>
            <consortium name="WormBaseParasite"/>
        </authorList>
    </citation>
    <scope>IDENTIFICATION</scope>
    <source>
        <strain evidence="17">Puerto Rican</strain>
    </source>
</reference>
<dbReference type="GO" id="GO:0004674">
    <property type="term" value="F:protein serine/threonine kinase activity"/>
    <property type="evidence" value="ECO:0007669"/>
    <property type="project" value="UniProtKB-KW"/>
</dbReference>
<dbReference type="InterPro" id="IPR000719">
    <property type="entry name" value="Prot_kinase_dom"/>
</dbReference>
<feature type="region of interest" description="Disordered" evidence="13">
    <location>
        <begin position="789"/>
        <end position="825"/>
    </location>
</feature>
<evidence type="ECO:0000259" key="14">
    <source>
        <dbReference type="PROSITE" id="PS50011"/>
    </source>
</evidence>
<keyword evidence="8" id="KW-0418">Kinase</keyword>
<evidence type="ECO:0000256" key="2">
    <source>
        <dbReference type="ARBA" id="ARBA00008874"/>
    </source>
</evidence>
<dbReference type="Pfam" id="PF00786">
    <property type="entry name" value="PBD"/>
    <property type="match status" value="1"/>
</dbReference>
<dbReference type="SMART" id="SM00285">
    <property type="entry name" value="PBD"/>
    <property type="match status" value="1"/>
</dbReference>
<keyword evidence="5" id="KW-0723">Serine/threonine-protein kinase</keyword>
<feature type="compositionally biased region" description="Low complexity" evidence="13">
    <location>
        <begin position="30"/>
        <end position="41"/>
    </location>
</feature>
<comment type="catalytic activity">
    <reaction evidence="10">
        <text>L-threonyl-[protein] + ATP = O-phospho-L-threonyl-[protein] + ADP + H(+)</text>
        <dbReference type="Rhea" id="RHEA:46608"/>
        <dbReference type="Rhea" id="RHEA-COMP:11060"/>
        <dbReference type="Rhea" id="RHEA-COMP:11605"/>
        <dbReference type="ChEBI" id="CHEBI:15378"/>
        <dbReference type="ChEBI" id="CHEBI:30013"/>
        <dbReference type="ChEBI" id="CHEBI:30616"/>
        <dbReference type="ChEBI" id="CHEBI:61977"/>
        <dbReference type="ChEBI" id="CHEBI:456216"/>
        <dbReference type="EC" id="2.7.11.1"/>
    </reaction>
</comment>
<dbReference type="Pfam" id="PF00069">
    <property type="entry name" value="Pkinase"/>
    <property type="match status" value="1"/>
</dbReference>
<evidence type="ECO:0000256" key="1">
    <source>
        <dbReference type="ARBA" id="ARBA00004496"/>
    </source>
</evidence>
<evidence type="ECO:0000256" key="4">
    <source>
        <dbReference type="ARBA" id="ARBA00022490"/>
    </source>
</evidence>
<dbReference type="InParanoid" id="A0A5K4F8V6"/>
<dbReference type="CDD" id="cd01093">
    <property type="entry name" value="CRIB_PAK_like"/>
    <property type="match status" value="1"/>
</dbReference>
<evidence type="ECO:0000259" key="15">
    <source>
        <dbReference type="PROSITE" id="PS50108"/>
    </source>
</evidence>
<name>A0A5K4F8V6_SCHMA</name>
<evidence type="ECO:0000256" key="10">
    <source>
        <dbReference type="ARBA" id="ARBA00047899"/>
    </source>
</evidence>
<feature type="compositionally biased region" description="Polar residues" evidence="13">
    <location>
        <begin position="47"/>
        <end position="59"/>
    </location>
</feature>
<dbReference type="InterPro" id="IPR033923">
    <property type="entry name" value="PAK_BD"/>
</dbReference>
<dbReference type="Gene3D" id="3.30.200.20">
    <property type="entry name" value="Phosphorylase Kinase, domain 1"/>
    <property type="match status" value="1"/>
</dbReference>
<evidence type="ECO:0000256" key="13">
    <source>
        <dbReference type="SAM" id="MobiDB-lite"/>
    </source>
</evidence>
<keyword evidence="6" id="KW-0808">Transferase</keyword>